<dbReference type="SMART" id="SM00382">
    <property type="entry name" value="AAA"/>
    <property type="match status" value="1"/>
</dbReference>
<evidence type="ECO:0000256" key="2">
    <source>
        <dbReference type="ARBA" id="ARBA00022741"/>
    </source>
</evidence>
<dbReference type="InterPro" id="IPR015854">
    <property type="entry name" value="ABC_transpr_LolD-like"/>
</dbReference>
<dbReference type="InterPro" id="IPR017911">
    <property type="entry name" value="MacB-like_ATP-bd"/>
</dbReference>
<dbReference type="SUPFAM" id="SSF52540">
    <property type="entry name" value="P-loop containing nucleoside triphosphate hydrolases"/>
    <property type="match status" value="1"/>
</dbReference>
<dbReference type="AlphaFoldDB" id="A0A7J3I6Y5"/>
<dbReference type="EMBL" id="DTAI01000077">
    <property type="protein sequence ID" value="HGN36422.1"/>
    <property type="molecule type" value="Genomic_DNA"/>
</dbReference>
<name>A0A7J3I6Y5_9CREN</name>
<comment type="caution">
    <text evidence="5">The sequence shown here is derived from an EMBL/GenBank/DDBJ whole genome shotgun (WGS) entry which is preliminary data.</text>
</comment>
<evidence type="ECO:0000313" key="5">
    <source>
        <dbReference type="EMBL" id="HGN36422.1"/>
    </source>
</evidence>
<keyword evidence="1" id="KW-0813">Transport</keyword>
<dbReference type="PROSITE" id="PS00211">
    <property type="entry name" value="ABC_TRANSPORTER_1"/>
    <property type="match status" value="1"/>
</dbReference>
<sequence>MSIVVIISHLWKYYTASGSSIAILKDINLTIRRGEIIGIHGPSGAGKTTLLKILAGLERPDSGEIIVEGYNLNLLDDDALALLRTSIVSYIPQDYGLIDEFTVYENVELPLLLIGLPENERKNSVHSILEYMGLRDKERIKVKYLSGGEKQRVSIARSLVTTPSLLLADEPTANLDWDNAKKVLELFNKINRDFKTTIIIVSHDTRVLEFVSRRFILYDGILKEVGR</sequence>
<evidence type="ECO:0000259" key="4">
    <source>
        <dbReference type="PROSITE" id="PS50893"/>
    </source>
</evidence>
<dbReference type="Pfam" id="PF00005">
    <property type="entry name" value="ABC_tran"/>
    <property type="match status" value="1"/>
</dbReference>
<dbReference type="PROSITE" id="PS50893">
    <property type="entry name" value="ABC_TRANSPORTER_2"/>
    <property type="match status" value="1"/>
</dbReference>
<gene>
    <name evidence="5" type="ORF">ENT87_02585</name>
</gene>
<dbReference type="GO" id="GO:0005886">
    <property type="term" value="C:plasma membrane"/>
    <property type="evidence" value="ECO:0007669"/>
    <property type="project" value="TreeGrafter"/>
</dbReference>
<dbReference type="GO" id="GO:0022857">
    <property type="term" value="F:transmembrane transporter activity"/>
    <property type="evidence" value="ECO:0007669"/>
    <property type="project" value="TreeGrafter"/>
</dbReference>
<dbReference type="InterPro" id="IPR027417">
    <property type="entry name" value="P-loop_NTPase"/>
</dbReference>
<accession>A0A7J3I6Y5</accession>
<dbReference type="InterPro" id="IPR017871">
    <property type="entry name" value="ABC_transporter-like_CS"/>
</dbReference>
<feature type="domain" description="ABC transporter" evidence="4">
    <location>
        <begin position="5"/>
        <end position="227"/>
    </location>
</feature>
<dbReference type="GO" id="GO:0016887">
    <property type="term" value="F:ATP hydrolysis activity"/>
    <property type="evidence" value="ECO:0007669"/>
    <property type="project" value="InterPro"/>
</dbReference>
<keyword evidence="2" id="KW-0547">Nucleotide-binding</keyword>
<dbReference type="GO" id="GO:0005524">
    <property type="term" value="F:ATP binding"/>
    <property type="evidence" value="ECO:0007669"/>
    <property type="project" value="UniProtKB-KW"/>
</dbReference>
<evidence type="ECO:0000256" key="3">
    <source>
        <dbReference type="ARBA" id="ARBA00022840"/>
    </source>
</evidence>
<reference evidence="5" key="1">
    <citation type="journal article" date="2020" name="mSystems">
        <title>Genome- and Community-Level Interaction Insights into Carbon Utilization and Element Cycling Functions of Hydrothermarchaeota in Hydrothermal Sediment.</title>
        <authorList>
            <person name="Zhou Z."/>
            <person name="Liu Y."/>
            <person name="Xu W."/>
            <person name="Pan J."/>
            <person name="Luo Z.H."/>
            <person name="Li M."/>
        </authorList>
    </citation>
    <scope>NUCLEOTIDE SEQUENCE [LARGE SCALE GENOMIC DNA]</scope>
    <source>
        <strain evidence="5">SpSt-618</strain>
    </source>
</reference>
<protein>
    <submittedName>
        <fullName evidence="5">ABC transporter ATP-binding protein</fullName>
    </submittedName>
</protein>
<proteinExistence type="predicted"/>
<dbReference type="InterPro" id="IPR003439">
    <property type="entry name" value="ABC_transporter-like_ATP-bd"/>
</dbReference>
<dbReference type="PANTHER" id="PTHR24220:SF659">
    <property type="entry name" value="TRANSPORTER, PUTATIVE-RELATED"/>
    <property type="match status" value="1"/>
</dbReference>
<dbReference type="PANTHER" id="PTHR24220">
    <property type="entry name" value="IMPORT ATP-BINDING PROTEIN"/>
    <property type="match status" value="1"/>
</dbReference>
<organism evidence="5">
    <name type="scientific">Ignisphaera aggregans</name>
    <dbReference type="NCBI Taxonomy" id="334771"/>
    <lineage>
        <taxon>Archaea</taxon>
        <taxon>Thermoproteota</taxon>
        <taxon>Thermoprotei</taxon>
        <taxon>Desulfurococcales</taxon>
        <taxon>Desulfurococcaceae</taxon>
        <taxon>Ignisphaera</taxon>
    </lineage>
</organism>
<evidence type="ECO:0000256" key="1">
    <source>
        <dbReference type="ARBA" id="ARBA00022448"/>
    </source>
</evidence>
<dbReference type="InterPro" id="IPR003593">
    <property type="entry name" value="AAA+_ATPase"/>
</dbReference>
<dbReference type="CDD" id="cd03255">
    <property type="entry name" value="ABC_MJ0796_LolCDE_FtsE"/>
    <property type="match status" value="1"/>
</dbReference>
<keyword evidence="3 5" id="KW-0067">ATP-binding</keyword>
<dbReference type="Gene3D" id="3.40.50.300">
    <property type="entry name" value="P-loop containing nucleotide triphosphate hydrolases"/>
    <property type="match status" value="1"/>
</dbReference>